<gene>
    <name evidence="1" type="ORF">A0H81_05162</name>
</gene>
<dbReference type="Proteomes" id="UP000092993">
    <property type="component" value="Unassembled WGS sequence"/>
</dbReference>
<dbReference type="AlphaFoldDB" id="A0A1C7MBR0"/>
<dbReference type="EMBL" id="LUGG01000005">
    <property type="protein sequence ID" value="OBZ74330.1"/>
    <property type="molecule type" value="Genomic_DNA"/>
</dbReference>
<accession>A0A1C7MBR0</accession>
<sequence length="78" mass="8472">MSSAFLNGVPFLNFSLSSGGQSVEIAQLVVSAEYDRTAHCLYVILAWSIADCRDDAGHAEFSSSRRGLFSLPPTRIAY</sequence>
<proteinExistence type="predicted"/>
<comment type="caution">
    <text evidence="1">The sequence shown here is derived from an EMBL/GenBank/DDBJ whole genome shotgun (WGS) entry which is preliminary data.</text>
</comment>
<name>A0A1C7MBR0_GRIFR</name>
<protein>
    <submittedName>
        <fullName evidence="1">Uncharacterized protein</fullName>
    </submittedName>
</protein>
<evidence type="ECO:0000313" key="1">
    <source>
        <dbReference type="EMBL" id="OBZ74330.1"/>
    </source>
</evidence>
<evidence type="ECO:0000313" key="2">
    <source>
        <dbReference type="Proteomes" id="UP000092993"/>
    </source>
</evidence>
<keyword evidence="2" id="KW-1185">Reference proteome</keyword>
<organism evidence="1 2">
    <name type="scientific">Grifola frondosa</name>
    <name type="common">Maitake</name>
    <name type="synonym">Polyporus frondosus</name>
    <dbReference type="NCBI Taxonomy" id="5627"/>
    <lineage>
        <taxon>Eukaryota</taxon>
        <taxon>Fungi</taxon>
        <taxon>Dikarya</taxon>
        <taxon>Basidiomycota</taxon>
        <taxon>Agaricomycotina</taxon>
        <taxon>Agaricomycetes</taxon>
        <taxon>Polyporales</taxon>
        <taxon>Grifolaceae</taxon>
        <taxon>Grifola</taxon>
    </lineage>
</organism>
<reference evidence="1 2" key="1">
    <citation type="submission" date="2016-03" db="EMBL/GenBank/DDBJ databases">
        <title>Whole genome sequencing of Grifola frondosa 9006-11.</title>
        <authorList>
            <person name="Min B."/>
            <person name="Park H."/>
            <person name="Kim J.-G."/>
            <person name="Cho H."/>
            <person name="Oh Y.-L."/>
            <person name="Kong W.-S."/>
            <person name="Choi I.-G."/>
        </authorList>
    </citation>
    <scope>NUCLEOTIDE SEQUENCE [LARGE SCALE GENOMIC DNA]</scope>
    <source>
        <strain evidence="1 2">9006-11</strain>
    </source>
</reference>